<keyword evidence="4" id="KW-1185">Reference proteome</keyword>
<sequence>MRVALLAVLASVSAALARAETYTLLHRSQRGAEDAPWAVRALVNIEDAHTPAAYKSLSEWFEAPRGDAAYQLKLVPGDVSDNSAAQLAQIKGNYPTAFTPECHLYTGHTRRDQLGIYLSNDRPVALSFSVAHESALDAEGCPSGELANVVETTIATFSPTVPAAPIRTKATTTAKTEDGKPVPPKPEKSLLQRYWYFIIPIIALMIMPAAEDVPDPRRPPNTGAVRAPAAPPRQK</sequence>
<evidence type="ECO:0008006" key="5">
    <source>
        <dbReference type="Google" id="ProtNLM"/>
    </source>
</evidence>
<dbReference type="AlphaFoldDB" id="A0AAF0J4Q0"/>
<evidence type="ECO:0000313" key="3">
    <source>
        <dbReference type="EMBL" id="WFD33657.1"/>
    </source>
</evidence>
<name>A0AAF0J4Q0_9BASI</name>
<proteinExistence type="predicted"/>
<keyword evidence="2" id="KW-0732">Signal</keyword>
<dbReference type="EMBL" id="CP119877">
    <property type="protein sequence ID" value="WFD33657.1"/>
    <property type="molecule type" value="Genomic_DNA"/>
</dbReference>
<evidence type="ECO:0000256" key="2">
    <source>
        <dbReference type="SAM" id="SignalP"/>
    </source>
</evidence>
<organism evidence="3 4">
    <name type="scientific">Malassezia cuniculi</name>
    <dbReference type="NCBI Taxonomy" id="948313"/>
    <lineage>
        <taxon>Eukaryota</taxon>
        <taxon>Fungi</taxon>
        <taxon>Dikarya</taxon>
        <taxon>Basidiomycota</taxon>
        <taxon>Ustilaginomycotina</taxon>
        <taxon>Malasseziomycetes</taxon>
        <taxon>Malasseziales</taxon>
        <taxon>Malasseziaceae</taxon>
        <taxon>Malassezia</taxon>
    </lineage>
</organism>
<feature type="chain" id="PRO_5041983478" description="ER membrane protein complex subunit 10" evidence="2">
    <location>
        <begin position="20"/>
        <end position="235"/>
    </location>
</feature>
<reference evidence="3" key="1">
    <citation type="submission" date="2023-03" db="EMBL/GenBank/DDBJ databases">
        <title>Mating type loci evolution in Malassezia.</title>
        <authorList>
            <person name="Coelho M.A."/>
        </authorList>
    </citation>
    <scope>NUCLEOTIDE SEQUENCE</scope>
    <source>
        <strain evidence="3">CBS 11721</strain>
    </source>
</reference>
<dbReference type="Proteomes" id="UP001219933">
    <property type="component" value="Chromosome 1"/>
</dbReference>
<gene>
    <name evidence="3" type="ORF">MCUN1_000470</name>
</gene>
<evidence type="ECO:0000256" key="1">
    <source>
        <dbReference type="SAM" id="MobiDB-lite"/>
    </source>
</evidence>
<feature type="region of interest" description="Disordered" evidence="1">
    <location>
        <begin position="212"/>
        <end position="235"/>
    </location>
</feature>
<protein>
    <recommendedName>
        <fullName evidence="5">ER membrane protein complex subunit 10</fullName>
    </recommendedName>
</protein>
<feature type="signal peptide" evidence="2">
    <location>
        <begin position="1"/>
        <end position="19"/>
    </location>
</feature>
<evidence type="ECO:0000313" key="4">
    <source>
        <dbReference type="Proteomes" id="UP001219933"/>
    </source>
</evidence>
<accession>A0AAF0J4Q0</accession>